<dbReference type="RefSeq" id="WP_066309844.1">
    <property type="nucleotide sequence ID" value="NZ_CANLSS010000001.1"/>
</dbReference>
<protein>
    <submittedName>
        <fullName evidence="1">Uncharacterized protein</fullName>
    </submittedName>
</protein>
<comment type="caution">
    <text evidence="1">The sequence shown here is derived from an EMBL/GenBank/DDBJ whole genome shotgun (WGS) entry which is preliminary data.</text>
</comment>
<dbReference type="AlphaFoldDB" id="A0A163CE80"/>
<keyword evidence="2" id="KW-1185">Reference proteome</keyword>
<reference evidence="1 2" key="1">
    <citation type="submission" date="2016-01" db="EMBL/GenBank/DDBJ databases">
        <title>The draft genome sequence of Aquimarina sp. RZW4-3-2.</title>
        <authorList>
            <person name="Wang Y."/>
        </authorList>
    </citation>
    <scope>NUCLEOTIDE SEQUENCE [LARGE SCALE GENOMIC DNA]</scope>
    <source>
        <strain evidence="1 2">RZW4-3-2</strain>
    </source>
</reference>
<dbReference type="STRING" id="1642818.AWE51_02455"/>
<gene>
    <name evidence="1" type="ORF">AWE51_02455</name>
</gene>
<evidence type="ECO:0000313" key="1">
    <source>
        <dbReference type="EMBL" id="KZS42321.1"/>
    </source>
</evidence>
<name>A0A163CE80_9FLAO</name>
<sequence>MKQPKEVLKTYFETGDKPTEQQFSDFIDSYHHVDSGVIVTNVVVDRLGNQVISLSNGSSFTIPKPSDHTDQNNTIRVVNLGVIRYSRSRLLPTEEDAIVDAINKLAPPLVVSDNEQVIFEFDLQTITAIDISDEILNENEPIMLTDEDIRS</sequence>
<accession>A0A163CE80</accession>
<proteinExistence type="predicted"/>
<dbReference type="EMBL" id="LQRT01000002">
    <property type="protein sequence ID" value="KZS42321.1"/>
    <property type="molecule type" value="Genomic_DNA"/>
</dbReference>
<dbReference type="OrthoDB" id="6315383at2"/>
<organism evidence="1 2">
    <name type="scientific">Aquimarina aggregata</name>
    <dbReference type="NCBI Taxonomy" id="1642818"/>
    <lineage>
        <taxon>Bacteria</taxon>
        <taxon>Pseudomonadati</taxon>
        <taxon>Bacteroidota</taxon>
        <taxon>Flavobacteriia</taxon>
        <taxon>Flavobacteriales</taxon>
        <taxon>Flavobacteriaceae</taxon>
        <taxon>Aquimarina</taxon>
    </lineage>
</organism>
<dbReference type="Proteomes" id="UP000076715">
    <property type="component" value="Unassembled WGS sequence"/>
</dbReference>
<evidence type="ECO:0000313" key="2">
    <source>
        <dbReference type="Proteomes" id="UP000076715"/>
    </source>
</evidence>